<dbReference type="RefSeq" id="WP_006566672.1">
    <property type="nucleotide sequence ID" value="NZ_BAABRZ010000001.1"/>
</dbReference>
<organism evidence="1">
    <name type="scientific">Anaerostipes caccae</name>
    <dbReference type="NCBI Taxonomy" id="105841"/>
    <lineage>
        <taxon>Bacteria</taxon>
        <taxon>Bacillati</taxon>
        <taxon>Bacillota</taxon>
        <taxon>Clostridia</taxon>
        <taxon>Lachnospirales</taxon>
        <taxon>Lachnospiraceae</taxon>
        <taxon>Anaerostipes</taxon>
    </lineage>
</organism>
<dbReference type="InterPro" id="IPR010718">
    <property type="entry name" value="DUF1294"/>
</dbReference>
<gene>
    <name evidence="1" type="ORF">ACLFYP115_01047</name>
</gene>
<dbReference type="GeneID" id="69467891"/>
<evidence type="ECO:0000313" key="1">
    <source>
        <dbReference type="EMBL" id="VYS94839.1"/>
    </source>
</evidence>
<dbReference type="AlphaFoldDB" id="A0A6N2SP96"/>
<reference evidence="1" key="1">
    <citation type="submission" date="2019-11" db="EMBL/GenBank/DDBJ databases">
        <authorList>
            <person name="Feng L."/>
        </authorList>
    </citation>
    <scope>NUCLEOTIDE SEQUENCE</scope>
    <source>
        <strain evidence="1">AcaccaeLFYP115</strain>
    </source>
</reference>
<proteinExistence type="predicted"/>
<accession>A0A6N2SP96</accession>
<dbReference type="EMBL" id="CACRSQ010000003">
    <property type="protein sequence ID" value="VYS94839.1"/>
    <property type="molecule type" value="Genomic_DNA"/>
</dbReference>
<dbReference type="Pfam" id="PF06961">
    <property type="entry name" value="DUF1294"/>
    <property type="match status" value="1"/>
</dbReference>
<evidence type="ECO:0008006" key="2">
    <source>
        <dbReference type="Google" id="ProtNLM"/>
    </source>
</evidence>
<sequence length="87" mass="10140">MKLFIVCLVFINVITFFIYGSDKQRAKKNRWRIPEKTLILLAAAGGSVGAWLAMRMFRHKTRKPVFMYGIPVILLCQMGLYTYFFIS</sequence>
<protein>
    <recommendedName>
        <fullName evidence="2">DUF1294 domain-containing protein</fullName>
    </recommendedName>
</protein>
<name>A0A6N2SP96_9FIRM</name>